<dbReference type="PANTHER" id="PTHR35558">
    <property type="entry name" value="SGNH_HYDRO DOMAIN-CONTAINING PROTEIN"/>
    <property type="match status" value="1"/>
</dbReference>
<evidence type="ECO:0000256" key="1">
    <source>
        <dbReference type="PROSITE-ProRule" id="PRU00723"/>
    </source>
</evidence>
<name>A0A8H6SB10_9AGAR</name>
<dbReference type="PANTHER" id="PTHR35558:SF1">
    <property type="entry name" value="ENDONUCLEASE_EXONUCLEASE_PHOSPHATASE DOMAIN-CONTAINING PROTEIN"/>
    <property type="match status" value="1"/>
</dbReference>
<feature type="compositionally biased region" description="Gly residues" evidence="2">
    <location>
        <begin position="81"/>
        <end position="92"/>
    </location>
</feature>
<keyword evidence="1" id="KW-0863">Zinc-finger</keyword>
<dbReference type="RefSeq" id="XP_037216784.1">
    <property type="nucleotide sequence ID" value="XM_037367390.1"/>
</dbReference>
<dbReference type="OrthoDB" id="2355984at2759"/>
<evidence type="ECO:0000313" key="5">
    <source>
        <dbReference type="Proteomes" id="UP000636479"/>
    </source>
</evidence>
<evidence type="ECO:0000259" key="3">
    <source>
        <dbReference type="PROSITE" id="PS50103"/>
    </source>
</evidence>
<dbReference type="PROSITE" id="PS50103">
    <property type="entry name" value="ZF_C3H1"/>
    <property type="match status" value="1"/>
</dbReference>
<dbReference type="GeneID" id="59349906"/>
<feature type="domain" description="C3H1-type" evidence="3">
    <location>
        <begin position="334"/>
        <end position="360"/>
    </location>
</feature>
<reference evidence="4" key="1">
    <citation type="submission" date="2020-05" db="EMBL/GenBank/DDBJ databases">
        <title>Mycena genomes resolve the evolution of fungal bioluminescence.</title>
        <authorList>
            <person name="Tsai I.J."/>
        </authorList>
    </citation>
    <scope>NUCLEOTIDE SEQUENCE</scope>
    <source>
        <strain evidence="4">171206Taipei</strain>
    </source>
</reference>
<dbReference type="EMBL" id="JACAZF010000009">
    <property type="protein sequence ID" value="KAF7295421.1"/>
    <property type="molecule type" value="Genomic_DNA"/>
</dbReference>
<gene>
    <name evidence="4" type="ORF">MIND_01081700</name>
</gene>
<keyword evidence="1" id="KW-0862">Zinc</keyword>
<keyword evidence="1" id="KW-0479">Metal-binding</keyword>
<dbReference type="Proteomes" id="UP000636479">
    <property type="component" value="Unassembled WGS sequence"/>
</dbReference>
<protein>
    <submittedName>
        <fullName evidence="4">C3H1-type domain-containing protein</fullName>
    </submittedName>
</protein>
<organism evidence="4 5">
    <name type="scientific">Mycena indigotica</name>
    <dbReference type="NCBI Taxonomy" id="2126181"/>
    <lineage>
        <taxon>Eukaryota</taxon>
        <taxon>Fungi</taxon>
        <taxon>Dikarya</taxon>
        <taxon>Basidiomycota</taxon>
        <taxon>Agaricomycotina</taxon>
        <taxon>Agaricomycetes</taxon>
        <taxon>Agaricomycetidae</taxon>
        <taxon>Agaricales</taxon>
        <taxon>Marasmiineae</taxon>
        <taxon>Mycenaceae</taxon>
        <taxon>Mycena</taxon>
    </lineage>
</organism>
<dbReference type="GO" id="GO:0008270">
    <property type="term" value="F:zinc ion binding"/>
    <property type="evidence" value="ECO:0007669"/>
    <property type="project" value="UniProtKB-KW"/>
</dbReference>
<feature type="region of interest" description="Disordered" evidence="2">
    <location>
        <begin position="76"/>
        <end position="112"/>
    </location>
</feature>
<sequence length="379" mass="42241">MTDGSIQSPHDAPVAFTEQQRATLKGVVDKYAAGELDRAAAVVHLTIALGNICVALKVPFSATILRPYIEELEGVDNQRGAGDGSSSGGAGGSNNKRRRDDDDEEQAPQKRQRIDYAELLRPALSADEFLDTVVSAKALLVASRVQKFSEDPKEAVRVVVNSPLAPAFPPGLWKLVLLDQYVDFNLIRANTFATEPERASELVIGDGELEVRKPRASSQITSAAQWNDAFWIYSEAVNFAFPGREQELRAYNRHINNTFSSTHDSCHHRVFKYDRALRVYIGQTRSLLLDDARTLDQIRHAHLSETGLHVVGDIERHPRQQQARERGARPKQRTGPVELCRNYNANRCALAHCKYRHACIECQGPHPACECPDKSTRRV</sequence>
<feature type="zinc finger region" description="C3H1-type" evidence="1">
    <location>
        <begin position="334"/>
        <end position="360"/>
    </location>
</feature>
<dbReference type="AlphaFoldDB" id="A0A8H6SB10"/>
<dbReference type="InterPro" id="IPR000571">
    <property type="entry name" value="Znf_CCCH"/>
</dbReference>
<feature type="region of interest" description="Disordered" evidence="2">
    <location>
        <begin position="312"/>
        <end position="334"/>
    </location>
</feature>
<comment type="caution">
    <text evidence="4">The sequence shown here is derived from an EMBL/GenBank/DDBJ whole genome shotgun (WGS) entry which is preliminary data.</text>
</comment>
<proteinExistence type="predicted"/>
<accession>A0A8H6SB10</accession>
<keyword evidence="5" id="KW-1185">Reference proteome</keyword>
<feature type="compositionally biased region" description="Basic and acidic residues" evidence="2">
    <location>
        <begin position="312"/>
        <end position="328"/>
    </location>
</feature>
<evidence type="ECO:0000256" key="2">
    <source>
        <dbReference type="SAM" id="MobiDB-lite"/>
    </source>
</evidence>
<evidence type="ECO:0000313" key="4">
    <source>
        <dbReference type="EMBL" id="KAF7295421.1"/>
    </source>
</evidence>